<accession>A0ABQ5Z634</accession>
<dbReference type="Proteomes" id="UP001156703">
    <property type="component" value="Unassembled WGS sequence"/>
</dbReference>
<evidence type="ECO:0000313" key="2">
    <source>
        <dbReference type="EMBL" id="GLR47481.1"/>
    </source>
</evidence>
<evidence type="ECO:0008006" key="4">
    <source>
        <dbReference type="Google" id="ProtNLM"/>
    </source>
</evidence>
<reference evidence="3" key="1">
    <citation type="journal article" date="2019" name="Int. J. Syst. Evol. Microbiol.">
        <title>The Global Catalogue of Microorganisms (GCM) 10K type strain sequencing project: providing services to taxonomists for standard genome sequencing and annotation.</title>
        <authorList>
            <consortium name="The Broad Institute Genomics Platform"/>
            <consortium name="The Broad Institute Genome Sequencing Center for Infectious Disease"/>
            <person name="Wu L."/>
            <person name="Ma J."/>
        </authorList>
    </citation>
    <scope>NUCLEOTIDE SEQUENCE [LARGE SCALE GENOMIC DNA]</scope>
    <source>
        <strain evidence="3">NBRC 102146</strain>
    </source>
</reference>
<keyword evidence="1" id="KW-0812">Transmembrane</keyword>
<evidence type="ECO:0000313" key="3">
    <source>
        <dbReference type="Proteomes" id="UP001156703"/>
    </source>
</evidence>
<feature type="transmembrane region" description="Helical" evidence="1">
    <location>
        <begin position="56"/>
        <end position="75"/>
    </location>
</feature>
<name>A0ABQ5Z634_9SPHN</name>
<dbReference type="EMBL" id="BSOO01000009">
    <property type="protein sequence ID" value="GLR47481.1"/>
    <property type="molecule type" value="Genomic_DNA"/>
</dbReference>
<evidence type="ECO:0000256" key="1">
    <source>
        <dbReference type="SAM" id="Phobius"/>
    </source>
</evidence>
<gene>
    <name evidence="2" type="ORF">GCM10007925_11930</name>
</gene>
<comment type="caution">
    <text evidence="2">The sequence shown here is derived from an EMBL/GenBank/DDBJ whole genome shotgun (WGS) entry which is preliminary data.</text>
</comment>
<keyword evidence="3" id="KW-1185">Reference proteome</keyword>
<proteinExistence type="predicted"/>
<organism evidence="2 3">
    <name type="scientific">Sphingomonas astaxanthinifaciens DSM 22298</name>
    <dbReference type="NCBI Taxonomy" id="1123267"/>
    <lineage>
        <taxon>Bacteria</taxon>
        <taxon>Pseudomonadati</taxon>
        <taxon>Pseudomonadota</taxon>
        <taxon>Alphaproteobacteria</taxon>
        <taxon>Sphingomonadales</taxon>
        <taxon>Sphingomonadaceae</taxon>
        <taxon>Sphingomonas</taxon>
    </lineage>
</organism>
<sequence length="111" mass="11576">MRVRRARVTGALAGVLASLPALFLALLSAGAGHGDYGFARALFPVPMLLTLIQGDSLGRISLAASLLQFPIYGLVLADAFARRRMLWAALLVIGHAAAAIPCFAGTVPNFS</sequence>
<keyword evidence="1" id="KW-0472">Membrane</keyword>
<protein>
    <recommendedName>
        <fullName evidence="4">MFS transporter</fullName>
    </recommendedName>
</protein>
<feature type="transmembrane region" description="Helical" evidence="1">
    <location>
        <begin position="87"/>
        <end position="107"/>
    </location>
</feature>
<keyword evidence="1" id="KW-1133">Transmembrane helix</keyword>